<proteinExistence type="predicted"/>
<dbReference type="CDD" id="cd00865">
    <property type="entry name" value="PEBP_bact_arch"/>
    <property type="match status" value="1"/>
</dbReference>
<dbReference type="AlphaFoldDB" id="A0A951QJ46"/>
<dbReference type="NCBIfam" id="TIGR00481">
    <property type="entry name" value="YbhB/YbcL family Raf kinase inhibitor-like protein"/>
    <property type="match status" value="1"/>
</dbReference>
<dbReference type="Pfam" id="PF01161">
    <property type="entry name" value="PBP"/>
    <property type="match status" value="1"/>
</dbReference>
<organism evidence="1 2">
    <name type="scientific">Drouetiella hepatica Uher 2000/2452</name>
    <dbReference type="NCBI Taxonomy" id="904376"/>
    <lineage>
        <taxon>Bacteria</taxon>
        <taxon>Bacillati</taxon>
        <taxon>Cyanobacteriota</taxon>
        <taxon>Cyanophyceae</taxon>
        <taxon>Oculatellales</taxon>
        <taxon>Oculatellaceae</taxon>
        <taxon>Drouetiella</taxon>
    </lineage>
</organism>
<dbReference type="PANTHER" id="PTHR30289">
    <property type="entry name" value="UNCHARACTERIZED PROTEIN YBCL-RELATED"/>
    <property type="match status" value="1"/>
</dbReference>
<sequence length="192" mass="20600">MSFPWDAVIGVSLVMVGCAGSDRPDANTASSSSPDPSVKTMILTSTAFTSEGLIPAKFTCDGENISPALEWNSPPAGTKSLALIMEDPDAPGQTFIHWVLYDLPPDTRQLPEKVVSQPFLKQGGMQGKSSFGKYGYGGPCPPSGTHRYIFKLYALDQAMDLPPGTTQTDLVNAMQNHTLAEASLTGKYTRRQ</sequence>
<name>A0A951QJ46_9CYAN</name>
<dbReference type="Gene3D" id="3.90.280.10">
    <property type="entry name" value="PEBP-like"/>
    <property type="match status" value="1"/>
</dbReference>
<reference evidence="1" key="2">
    <citation type="journal article" date="2022" name="Microbiol. Resour. Announc.">
        <title>Metagenome Sequencing to Explore Phylogenomics of Terrestrial Cyanobacteria.</title>
        <authorList>
            <person name="Ward R.D."/>
            <person name="Stajich J.E."/>
            <person name="Johansen J.R."/>
            <person name="Huntemann M."/>
            <person name="Clum A."/>
            <person name="Foster B."/>
            <person name="Foster B."/>
            <person name="Roux S."/>
            <person name="Palaniappan K."/>
            <person name="Varghese N."/>
            <person name="Mukherjee S."/>
            <person name="Reddy T.B.K."/>
            <person name="Daum C."/>
            <person name="Copeland A."/>
            <person name="Chen I.A."/>
            <person name="Ivanova N.N."/>
            <person name="Kyrpides N.C."/>
            <person name="Shapiro N."/>
            <person name="Eloe-Fadrosh E.A."/>
            <person name="Pietrasiak N."/>
        </authorList>
    </citation>
    <scope>NUCLEOTIDE SEQUENCE</scope>
    <source>
        <strain evidence="1">UHER 2000/2452</strain>
    </source>
</reference>
<evidence type="ECO:0000313" key="1">
    <source>
        <dbReference type="EMBL" id="MBW4662178.1"/>
    </source>
</evidence>
<reference evidence="1" key="1">
    <citation type="submission" date="2021-05" db="EMBL/GenBank/DDBJ databases">
        <authorList>
            <person name="Pietrasiak N."/>
            <person name="Ward R."/>
            <person name="Stajich J.E."/>
            <person name="Kurbessoian T."/>
        </authorList>
    </citation>
    <scope>NUCLEOTIDE SEQUENCE</scope>
    <source>
        <strain evidence="1">UHER 2000/2452</strain>
    </source>
</reference>
<protein>
    <submittedName>
        <fullName evidence="1">YbhB/YbcL family Raf kinase inhibitor-like protein</fullName>
    </submittedName>
</protein>
<dbReference type="InterPro" id="IPR008914">
    <property type="entry name" value="PEBP"/>
</dbReference>
<dbReference type="InterPro" id="IPR036610">
    <property type="entry name" value="PEBP-like_sf"/>
</dbReference>
<accession>A0A951QJ46</accession>
<dbReference type="InterPro" id="IPR005247">
    <property type="entry name" value="YbhB_YbcL/LppC-like"/>
</dbReference>
<dbReference type="PANTHER" id="PTHR30289:SF1">
    <property type="entry name" value="PEBP (PHOSPHATIDYLETHANOLAMINE-BINDING PROTEIN) FAMILY PROTEIN"/>
    <property type="match status" value="1"/>
</dbReference>
<evidence type="ECO:0000313" key="2">
    <source>
        <dbReference type="Proteomes" id="UP000757435"/>
    </source>
</evidence>
<comment type="caution">
    <text evidence="1">The sequence shown here is derived from an EMBL/GenBank/DDBJ whole genome shotgun (WGS) entry which is preliminary data.</text>
</comment>
<dbReference type="EMBL" id="JAHHHD010000061">
    <property type="protein sequence ID" value="MBW4662178.1"/>
    <property type="molecule type" value="Genomic_DNA"/>
</dbReference>
<dbReference type="Proteomes" id="UP000757435">
    <property type="component" value="Unassembled WGS sequence"/>
</dbReference>
<gene>
    <name evidence="1" type="ORF">KME15_26285</name>
</gene>
<dbReference type="SUPFAM" id="SSF49777">
    <property type="entry name" value="PEBP-like"/>
    <property type="match status" value="1"/>
</dbReference>